<keyword evidence="5" id="KW-0630">Potassium</keyword>
<dbReference type="InterPro" id="IPR013785">
    <property type="entry name" value="Aldolase_TIM"/>
</dbReference>
<dbReference type="PANTHER" id="PTHR11911">
    <property type="entry name" value="INOSINE-5-MONOPHOSPHATE DEHYDROGENASE RELATED"/>
    <property type="match status" value="1"/>
</dbReference>
<evidence type="ECO:0000256" key="3">
    <source>
        <dbReference type="ARBA" id="ARBA00022749"/>
    </source>
</evidence>
<comment type="similarity">
    <text evidence="2">Belongs to the IMPDH/GMPR family.</text>
</comment>
<dbReference type="AlphaFoldDB" id="A0A0F9CRQ2"/>
<gene>
    <name evidence="10" type="ORF">LCGC14_2577230</name>
</gene>
<protein>
    <recommendedName>
        <fullName evidence="9">IMP dehydrogenase/GMP reductase domain-containing protein</fullName>
    </recommendedName>
</protein>
<sequence>MPILRGLTFDDVLMIPGYGNVSRDDSSTKTKLGEYQFEIPLVSANMDSITGVKMAIAMVGLGGLGILHRFMDVEENVIAFIKTVRATIPRHIGVSVGVGDDEKKRAEALYVAGARLFCIDVAHAHTKLVGKMIKHMKQEYSDIYIIAGNVATYAGSDYLVSVGADAVKVGIGAGSVCTTRQVTGFGVPQFTAIM</sequence>
<name>A0A0F9CRQ2_9ZZZZ</name>
<evidence type="ECO:0000256" key="2">
    <source>
        <dbReference type="ARBA" id="ARBA00005502"/>
    </source>
</evidence>
<comment type="catalytic activity">
    <reaction evidence="8">
        <text>IMP + NAD(+) + H2O = XMP + NADH + H(+)</text>
        <dbReference type="Rhea" id="RHEA:11708"/>
        <dbReference type="ChEBI" id="CHEBI:15377"/>
        <dbReference type="ChEBI" id="CHEBI:15378"/>
        <dbReference type="ChEBI" id="CHEBI:57464"/>
        <dbReference type="ChEBI" id="CHEBI:57540"/>
        <dbReference type="ChEBI" id="CHEBI:57945"/>
        <dbReference type="ChEBI" id="CHEBI:58053"/>
        <dbReference type="EC" id="1.1.1.205"/>
    </reaction>
</comment>
<dbReference type="InterPro" id="IPR005990">
    <property type="entry name" value="IMP_DH"/>
</dbReference>
<keyword evidence="3" id="KW-0332">GMP biosynthesis</keyword>
<evidence type="ECO:0000313" key="10">
    <source>
        <dbReference type="EMBL" id="KKL08301.1"/>
    </source>
</evidence>
<evidence type="ECO:0000256" key="6">
    <source>
        <dbReference type="ARBA" id="ARBA00023002"/>
    </source>
</evidence>
<dbReference type="SUPFAM" id="SSF51412">
    <property type="entry name" value="Inosine monophosphate dehydrogenase (IMPDH)"/>
    <property type="match status" value="1"/>
</dbReference>
<evidence type="ECO:0000256" key="5">
    <source>
        <dbReference type="ARBA" id="ARBA00022958"/>
    </source>
</evidence>
<keyword evidence="6" id="KW-0560">Oxidoreductase</keyword>
<comment type="caution">
    <text evidence="10">The sequence shown here is derived from an EMBL/GenBank/DDBJ whole genome shotgun (WGS) entry which is preliminary data.</text>
</comment>
<dbReference type="EMBL" id="LAZR01042933">
    <property type="protein sequence ID" value="KKL08301.1"/>
    <property type="molecule type" value="Genomic_DNA"/>
</dbReference>
<keyword evidence="4" id="KW-0658">Purine biosynthesis</keyword>
<feature type="domain" description="IMP dehydrogenase/GMP reductase" evidence="9">
    <location>
        <begin position="6"/>
        <end position="194"/>
    </location>
</feature>
<dbReference type="Gene3D" id="3.20.20.70">
    <property type="entry name" value="Aldolase class I"/>
    <property type="match status" value="1"/>
</dbReference>
<dbReference type="GO" id="GO:0003938">
    <property type="term" value="F:IMP dehydrogenase activity"/>
    <property type="evidence" value="ECO:0007669"/>
    <property type="project" value="UniProtKB-EC"/>
</dbReference>
<dbReference type="Pfam" id="PF00478">
    <property type="entry name" value="IMPDH"/>
    <property type="match status" value="1"/>
</dbReference>
<dbReference type="SMART" id="SM01240">
    <property type="entry name" value="IMPDH"/>
    <property type="match status" value="1"/>
</dbReference>
<keyword evidence="7" id="KW-0520">NAD</keyword>
<evidence type="ECO:0000256" key="4">
    <source>
        <dbReference type="ARBA" id="ARBA00022755"/>
    </source>
</evidence>
<dbReference type="InterPro" id="IPR015875">
    <property type="entry name" value="IMP_DH/GMP_Rdtase_CS"/>
</dbReference>
<reference evidence="10" key="1">
    <citation type="journal article" date="2015" name="Nature">
        <title>Complex archaea that bridge the gap between prokaryotes and eukaryotes.</title>
        <authorList>
            <person name="Spang A."/>
            <person name="Saw J.H."/>
            <person name="Jorgensen S.L."/>
            <person name="Zaremba-Niedzwiedzka K."/>
            <person name="Martijn J."/>
            <person name="Lind A.E."/>
            <person name="van Eijk R."/>
            <person name="Schleper C."/>
            <person name="Guy L."/>
            <person name="Ettema T.J."/>
        </authorList>
    </citation>
    <scope>NUCLEOTIDE SEQUENCE</scope>
</reference>
<evidence type="ECO:0000256" key="1">
    <source>
        <dbReference type="ARBA" id="ARBA00001958"/>
    </source>
</evidence>
<comment type="cofactor">
    <cofactor evidence="1">
        <name>K(+)</name>
        <dbReference type="ChEBI" id="CHEBI:29103"/>
    </cofactor>
</comment>
<dbReference type="PANTHER" id="PTHR11911:SF111">
    <property type="entry name" value="INOSINE-5'-MONOPHOSPHATE DEHYDROGENASE"/>
    <property type="match status" value="1"/>
</dbReference>
<evidence type="ECO:0000256" key="8">
    <source>
        <dbReference type="ARBA" id="ARBA00048028"/>
    </source>
</evidence>
<dbReference type="GO" id="GO:0006177">
    <property type="term" value="P:GMP biosynthetic process"/>
    <property type="evidence" value="ECO:0007669"/>
    <property type="project" value="UniProtKB-KW"/>
</dbReference>
<organism evidence="10">
    <name type="scientific">marine sediment metagenome</name>
    <dbReference type="NCBI Taxonomy" id="412755"/>
    <lineage>
        <taxon>unclassified sequences</taxon>
        <taxon>metagenomes</taxon>
        <taxon>ecological metagenomes</taxon>
    </lineage>
</organism>
<accession>A0A0F9CRQ2</accession>
<proteinExistence type="inferred from homology"/>
<evidence type="ECO:0000256" key="7">
    <source>
        <dbReference type="ARBA" id="ARBA00023027"/>
    </source>
</evidence>
<dbReference type="InterPro" id="IPR001093">
    <property type="entry name" value="IMP_DH_GMPRt"/>
</dbReference>
<dbReference type="PROSITE" id="PS00487">
    <property type="entry name" value="IMP_DH_GMP_RED"/>
    <property type="match status" value="1"/>
</dbReference>
<evidence type="ECO:0000259" key="9">
    <source>
        <dbReference type="Pfam" id="PF00478"/>
    </source>
</evidence>
<dbReference type="GO" id="GO:0006183">
    <property type="term" value="P:GTP biosynthetic process"/>
    <property type="evidence" value="ECO:0007669"/>
    <property type="project" value="TreeGrafter"/>
</dbReference>